<evidence type="ECO:0000313" key="2">
    <source>
        <dbReference type="Proteomes" id="UP000322244"/>
    </source>
</evidence>
<dbReference type="EMBL" id="VLNY01000005">
    <property type="protein sequence ID" value="KAA0022472.1"/>
    <property type="molecule type" value="Genomic_DNA"/>
</dbReference>
<comment type="caution">
    <text evidence="1">The sequence shown here is derived from an EMBL/GenBank/DDBJ whole genome shotgun (WGS) entry which is preliminary data.</text>
</comment>
<proteinExistence type="predicted"/>
<accession>A0A5A7SBE2</accession>
<dbReference type="RefSeq" id="WP_149430528.1">
    <property type="nucleotide sequence ID" value="NZ_VLNY01000005.1"/>
</dbReference>
<gene>
    <name evidence="1" type="ORF">FOY51_12235</name>
</gene>
<dbReference type="Proteomes" id="UP000322244">
    <property type="component" value="Unassembled WGS sequence"/>
</dbReference>
<dbReference type="AlphaFoldDB" id="A0A5A7SBE2"/>
<sequence length="127" mass="13474">MAGSTTHYGESQWQHLAAEARSGRLFLDPSVARDCLAACDDLLLGLEDIENLGTMVQRVDGMGGFDSGHELAAMFGKKGAGGTDSIDQILRQHKDVVCLMRDTIAASVQAMTSLDFANAQSLSAKSV</sequence>
<keyword evidence="2" id="KW-1185">Reference proteome</keyword>
<reference evidence="1 2" key="1">
    <citation type="submission" date="2019-07" db="EMBL/GenBank/DDBJ databases">
        <title>Rhodococcus cavernicolus sp. nov., isolated from a cave.</title>
        <authorList>
            <person name="Lee S.D."/>
        </authorList>
    </citation>
    <scope>NUCLEOTIDE SEQUENCE [LARGE SCALE GENOMIC DNA]</scope>
    <source>
        <strain evidence="1 2">C1-24</strain>
    </source>
</reference>
<evidence type="ECO:0000313" key="1">
    <source>
        <dbReference type="EMBL" id="KAA0022472.1"/>
    </source>
</evidence>
<name>A0A5A7SBE2_9NOCA</name>
<organism evidence="1 2">
    <name type="scientific">Antrihabitans cavernicola</name>
    <dbReference type="NCBI Taxonomy" id="2495913"/>
    <lineage>
        <taxon>Bacteria</taxon>
        <taxon>Bacillati</taxon>
        <taxon>Actinomycetota</taxon>
        <taxon>Actinomycetes</taxon>
        <taxon>Mycobacteriales</taxon>
        <taxon>Nocardiaceae</taxon>
        <taxon>Antrihabitans</taxon>
    </lineage>
</organism>
<dbReference type="OrthoDB" id="4553503at2"/>
<protein>
    <submittedName>
        <fullName evidence="1">Uncharacterized protein</fullName>
    </submittedName>
</protein>